<dbReference type="GO" id="GO:0005506">
    <property type="term" value="F:iron ion binding"/>
    <property type="evidence" value="ECO:0007669"/>
    <property type="project" value="InterPro"/>
</dbReference>
<evidence type="ECO:0000256" key="3">
    <source>
        <dbReference type="ARBA" id="ARBA00022723"/>
    </source>
</evidence>
<keyword evidence="7" id="KW-0812">Transmembrane</keyword>
<dbReference type="PROSITE" id="PS00086">
    <property type="entry name" value="CYTOCHROME_P450"/>
    <property type="match status" value="1"/>
</dbReference>
<keyword evidence="2 5" id="KW-0349">Heme</keyword>
<dbReference type="InParanoid" id="A0A2P5HHN7"/>
<comment type="cofactor">
    <cofactor evidence="1 5">
        <name>heme</name>
        <dbReference type="ChEBI" id="CHEBI:30413"/>
    </cofactor>
</comment>
<feature type="binding site" description="axial binding residue" evidence="5">
    <location>
        <position position="463"/>
    </location>
    <ligand>
        <name>heme</name>
        <dbReference type="ChEBI" id="CHEBI:30413"/>
    </ligand>
    <ligandPart>
        <name>Fe</name>
        <dbReference type="ChEBI" id="CHEBI:18248"/>
    </ligandPart>
</feature>
<comment type="caution">
    <text evidence="8">The sequence shown here is derived from an EMBL/GenBank/DDBJ whole genome shotgun (WGS) entry which is preliminary data.</text>
</comment>
<keyword evidence="4 5" id="KW-0408">Iron</keyword>
<dbReference type="InterPro" id="IPR002401">
    <property type="entry name" value="Cyt_P450_E_grp-I"/>
</dbReference>
<proteinExistence type="inferred from homology"/>
<dbReference type="InterPro" id="IPR017972">
    <property type="entry name" value="Cyt_P450_CS"/>
</dbReference>
<dbReference type="InterPro" id="IPR001128">
    <property type="entry name" value="Cyt_P450"/>
</dbReference>
<reference evidence="8" key="1">
    <citation type="submission" date="2017-09" db="EMBL/GenBank/DDBJ databases">
        <title>Polyketide synthases of a Diaporthe helianthi virulent isolate.</title>
        <authorList>
            <person name="Baroncelli R."/>
        </authorList>
    </citation>
    <scope>NUCLEOTIDE SEQUENCE [LARGE SCALE GENOMIC DNA]</scope>
    <source>
        <strain evidence="8">7/96</strain>
    </source>
</reference>
<dbReference type="PRINTS" id="PR00463">
    <property type="entry name" value="EP450I"/>
</dbReference>
<evidence type="ECO:0000313" key="9">
    <source>
        <dbReference type="Proteomes" id="UP000094444"/>
    </source>
</evidence>
<dbReference type="Gene3D" id="1.10.630.10">
    <property type="entry name" value="Cytochrome P450"/>
    <property type="match status" value="1"/>
</dbReference>
<evidence type="ECO:0000256" key="7">
    <source>
        <dbReference type="SAM" id="Phobius"/>
    </source>
</evidence>
<evidence type="ECO:0000256" key="4">
    <source>
        <dbReference type="ARBA" id="ARBA00023004"/>
    </source>
</evidence>
<gene>
    <name evidence="8" type="ORF">DHEL01_v211845</name>
</gene>
<dbReference type="Pfam" id="PF00067">
    <property type="entry name" value="p450"/>
    <property type="match status" value="1"/>
</dbReference>
<evidence type="ECO:0000256" key="2">
    <source>
        <dbReference type="ARBA" id="ARBA00022617"/>
    </source>
</evidence>
<keyword evidence="6" id="KW-0560">Oxidoreductase</keyword>
<dbReference type="GO" id="GO:0020037">
    <property type="term" value="F:heme binding"/>
    <property type="evidence" value="ECO:0007669"/>
    <property type="project" value="InterPro"/>
</dbReference>
<keyword evidence="7" id="KW-0472">Membrane</keyword>
<evidence type="ECO:0000313" key="8">
    <source>
        <dbReference type="EMBL" id="POS69760.1"/>
    </source>
</evidence>
<keyword evidence="9" id="KW-1185">Reference proteome</keyword>
<dbReference type="GO" id="GO:0016705">
    <property type="term" value="F:oxidoreductase activity, acting on paired donors, with incorporation or reduction of molecular oxygen"/>
    <property type="evidence" value="ECO:0007669"/>
    <property type="project" value="InterPro"/>
</dbReference>
<dbReference type="InterPro" id="IPR036396">
    <property type="entry name" value="Cyt_P450_sf"/>
</dbReference>
<protein>
    <submittedName>
        <fullName evidence="8">Isotrichodermin C-15 hydroxylase</fullName>
    </submittedName>
</protein>
<keyword evidence="7" id="KW-1133">Transmembrane helix</keyword>
<evidence type="ECO:0000256" key="5">
    <source>
        <dbReference type="PIRSR" id="PIRSR602401-1"/>
    </source>
</evidence>
<keyword evidence="6" id="KW-0503">Monooxygenase</keyword>
<accession>A0A2P5HHN7</accession>
<name>A0A2P5HHN7_DIAHE</name>
<evidence type="ECO:0000256" key="6">
    <source>
        <dbReference type="RuleBase" id="RU000461"/>
    </source>
</evidence>
<dbReference type="SUPFAM" id="SSF48264">
    <property type="entry name" value="Cytochrome P450"/>
    <property type="match status" value="1"/>
</dbReference>
<dbReference type="PRINTS" id="PR00385">
    <property type="entry name" value="P450"/>
</dbReference>
<comment type="similarity">
    <text evidence="6">Belongs to the cytochrome P450 family.</text>
</comment>
<dbReference type="AlphaFoldDB" id="A0A2P5HHN7"/>
<feature type="transmembrane region" description="Helical" evidence="7">
    <location>
        <begin position="12"/>
        <end position="33"/>
    </location>
</feature>
<sequence>MTLLLEQFLPTPAGALLGSGVCVALWFGGYVIYRVYFHPLARFPGPFLASVTDIWQAYQILTLKQPYNLTELHAKYGQFVRYGPDKLSITAEDAIPLIYQKGGRVMPKTEFYDAFGGPAGTNPNTFGMRDEERHSIRRPHMSHSFSISYVKEMEKYLDENVLILRNKIAGYADRGETFNLKQLIQSYVIDVLGELAFSQSFGIQVADDESMVPPVVEHTLFASTIGAWPAMTSTLKKWLPKIPRKGMQTLFKARAACASLASRCVKRRIAALEEEKANGTDEQRKDILTNLILAKDPETGENLTQSDLETEAFGFIIAGTHTTTATTTLLFWNLLHNPDVMDRCVEEVVDKLPDLSSDKVAYSVTEVEASLPFLRQCVRENFRSVPVFTMPLPRRVMAPEGIVVAGERIPQGTSVAVCNHAFHHDPEVWGADHNVFDPSRWEEAENAKRARYLMHFGLGGRQCIGKTVAQTNIYKLASTLLREFDFDLADAEEREAVSRGDFRGILPPLISVGISDLEGPLMVTAERRNATKGQTLSELDWSELPNRDGIKPRIRALLKASFEQKPVKVPSVIQTRAFDNAQLNKLSQSPDCAVKLSKTCSG</sequence>
<dbReference type="Proteomes" id="UP000094444">
    <property type="component" value="Unassembled WGS sequence"/>
</dbReference>
<evidence type="ECO:0000256" key="1">
    <source>
        <dbReference type="ARBA" id="ARBA00001971"/>
    </source>
</evidence>
<dbReference type="OrthoDB" id="1470350at2759"/>
<dbReference type="PANTHER" id="PTHR24305:SF103">
    <property type="entry name" value="P450, PUTATIVE (EUROFUNG)-RELATED"/>
    <property type="match status" value="1"/>
</dbReference>
<dbReference type="InterPro" id="IPR050121">
    <property type="entry name" value="Cytochrome_P450_monoxygenase"/>
</dbReference>
<organism evidence="8 9">
    <name type="scientific">Diaporthe helianthi</name>
    <dbReference type="NCBI Taxonomy" id="158607"/>
    <lineage>
        <taxon>Eukaryota</taxon>
        <taxon>Fungi</taxon>
        <taxon>Dikarya</taxon>
        <taxon>Ascomycota</taxon>
        <taxon>Pezizomycotina</taxon>
        <taxon>Sordariomycetes</taxon>
        <taxon>Sordariomycetidae</taxon>
        <taxon>Diaporthales</taxon>
        <taxon>Diaporthaceae</taxon>
        <taxon>Diaporthe</taxon>
    </lineage>
</organism>
<dbReference type="EMBL" id="MAVT02002009">
    <property type="protein sequence ID" value="POS69760.1"/>
    <property type="molecule type" value="Genomic_DNA"/>
</dbReference>
<keyword evidence="3 5" id="KW-0479">Metal-binding</keyword>
<dbReference type="PANTHER" id="PTHR24305">
    <property type="entry name" value="CYTOCHROME P450"/>
    <property type="match status" value="1"/>
</dbReference>
<dbReference type="GO" id="GO:0004497">
    <property type="term" value="F:monooxygenase activity"/>
    <property type="evidence" value="ECO:0007669"/>
    <property type="project" value="UniProtKB-KW"/>
</dbReference>
<dbReference type="STRING" id="158607.A0A2P5HHN7"/>